<sequence length="232" mass="23809">MSLGLVDHVMVSVVTGVPVERLLDRWGAGAVSSPRSMGRREWLVWAGEEIPPGRVRLGVQPEVPAGAGWPGSVLVWETWSLEGVREPVARAVTIGGGRMLAVGGTPAGVRVLHAVDGEILAVARTGRPAPRGADTRELVEAMNAHGASLDTFDTTAALGVAARMTGVDPDAQDPDSPVLGVELHSLPFEHTPGPSSAAAAGPLRPLASGRGPHPAVDAGPFPGGTAQARLPQ</sequence>
<evidence type="ECO:0000313" key="3">
    <source>
        <dbReference type="Proteomes" id="UP000325787"/>
    </source>
</evidence>
<reference evidence="3" key="1">
    <citation type="journal article" date="2021" name="Curr. Microbiol.">
        <title>Complete genome of nocamycin-producing strain Saccharothrix syringae NRRL B-16468 reveals the biosynthetic potential for secondary metabolites.</title>
        <authorList>
            <person name="Mo X."/>
            <person name="Yang S."/>
        </authorList>
    </citation>
    <scope>NUCLEOTIDE SEQUENCE [LARGE SCALE GENOMIC DNA]</scope>
    <source>
        <strain evidence="3">ATCC 51364 / DSM 43886 / JCM 6844 / KCTC 9398 / NBRC 14523 / NRRL B-16468 / INA 2240</strain>
    </source>
</reference>
<dbReference type="RefSeq" id="WP_033434939.1">
    <property type="nucleotide sequence ID" value="NZ_CP034550.1"/>
</dbReference>
<organism evidence="2 3">
    <name type="scientific">Saccharothrix syringae</name>
    <name type="common">Nocardiopsis syringae</name>
    <dbReference type="NCBI Taxonomy" id="103733"/>
    <lineage>
        <taxon>Bacteria</taxon>
        <taxon>Bacillati</taxon>
        <taxon>Actinomycetota</taxon>
        <taxon>Actinomycetes</taxon>
        <taxon>Pseudonocardiales</taxon>
        <taxon>Pseudonocardiaceae</taxon>
        <taxon>Saccharothrix</taxon>
    </lineage>
</organism>
<keyword evidence="3" id="KW-1185">Reference proteome</keyword>
<dbReference type="Proteomes" id="UP000325787">
    <property type="component" value="Chromosome"/>
</dbReference>
<dbReference type="AlphaFoldDB" id="A0A5Q0H3H9"/>
<name>A0A5Q0H3H9_SACSY</name>
<gene>
    <name evidence="2" type="ORF">EKG83_26410</name>
</gene>
<accession>A0A5Q0H3H9</accession>
<feature type="region of interest" description="Disordered" evidence="1">
    <location>
        <begin position="185"/>
        <end position="232"/>
    </location>
</feature>
<dbReference type="EMBL" id="CP034550">
    <property type="protein sequence ID" value="QFZ20475.1"/>
    <property type="molecule type" value="Genomic_DNA"/>
</dbReference>
<evidence type="ECO:0000313" key="2">
    <source>
        <dbReference type="EMBL" id="QFZ20475.1"/>
    </source>
</evidence>
<proteinExistence type="predicted"/>
<protein>
    <submittedName>
        <fullName evidence="2">Uncharacterized protein</fullName>
    </submittedName>
</protein>
<evidence type="ECO:0000256" key="1">
    <source>
        <dbReference type="SAM" id="MobiDB-lite"/>
    </source>
</evidence>
<feature type="compositionally biased region" description="Low complexity" evidence="1">
    <location>
        <begin position="192"/>
        <end position="209"/>
    </location>
</feature>
<dbReference type="KEGG" id="ssyi:EKG83_26410"/>